<dbReference type="AlphaFoldDB" id="A0A6B2JYD1"/>
<evidence type="ECO:0000313" key="3">
    <source>
        <dbReference type="EMBL" id="NDV00372.1"/>
    </source>
</evidence>
<keyword evidence="1" id="KW-1133">Transmembrane helix</keyword>
<reference evidence="3 4" key="1">
    <citation type="submission" date="2020-02" db="EMBL/GenBank/DDBJ databases">
        <title>Pseudoroseicyclus tamarix, sp. nov., isolated from offshore sediment of a Tamarix chinensis forest.</title>
        <authorList>
            <person name="Gai Y."/>
        </authorList>
    </citation>
    <scope>NUCLEOTIDE SEQUENCE [LARGE SCALE GENOMIC DNA]</scope>
    <source>
        <strain evidence="3 4">CLL3-39</strain>
    </source>
</reference>
<dbReference type="EMBL" id="JAAGAB010000001">
    <property type="protein sequence ID" value="NDV00372.1"/>
    <property type="molecule type" value="Genomic_DNA"/>
</dbReference>
<dbReference type="Pfam" id="PF07811">
    <property type="entry name" value="TadE"/>
    <property type="match status" value="1"/>
</dbReference>
<sequence length="115" mass="12196">MTVEYVMWVPVIFFIFGITVDATMLMQKQSQFFVAARDASRQVAVGALSEGEAETQLAERFASVGGISARVQTTGGFVTSTLSAPFSAFTLFADAIKDGTIVAEVSMLVEADDAG</sequence>
<gene>
    <name evidence="3" type="ORF">GZA08_05230</name>
</gene>
<dbReference type="Proteomes" id="UP000474757">
    <property type="component" value="Unassembled WGS sequence"/>
</dbReference>
<dbReference type="InterPro" id="IPR012495">
    <property type="entry name" value="TadE-like_dom"/>
</dbReference>
<keyword evidence="4" id="KW-1185">Reference proteome</keyword>
<keyword evidence="1" id="KW-0812">Transmembrane</keyword>
<protein>
    <recommendedName>
        <fullName evidence="2">TadE-like domain-containing protein</fullName>
    </recommendedName>
</protein>
<feature type="transmembrane region" description="Helical" evidence="1">
    <location>
        <begin position="6"/>
        <end position="26"/>
    </location>
</feature>
<comment type="caution">
    <text evidence="3">The sequence shown here is derived from an EMBL/GenBank/DDBJ whole genome shotgun (WGS) entry which is preliminary data.</text>
</comment>
<name>A0A6B2JYD1_9RHOB</name>
<feature type="domain" description="TadE-like" evidence="2">
    <location>
        <begin position="2"/>
        <end position="41"/>
    </location>
</feature>
<proteinExistence type="predicted"/>
<evidence type="ECO:0000256" key="1">
    <source>
        <dbReference type="SAM" id="Phobius"/>
    </source>
</evidence>
<organism evidence="3 4">
    <name type="scientific">Pseudoroseicyclus tamaricis</name>
    <dbReference type="NCBI Taxonomy" id="2705421"/>
    <lineage>
        <taxon>Bacteria</taxon>
        <taxon>Pseudomonadati</taxon>
        <taxon>Pseudomonadota</taxon>
        <taxon>Alphaproteobacteria</taxon>
        <taxon>Rhodobacterales</taxon>
        <taxon>Paracoccaceae</taxon>
        <taxon>Pseudoroseicyclus</taxon>
    </lineage>
</organism>
<dbReference type="RefSeq" id="WP_163890629.1">
    <property type="nucleotide sequence ID" value="NZ_JAAFYS010000001.1"/>
</dbReference>
<keyword evidence="1" id="KW-0472">Membrane</keyword>
<evidence type="ECO:0000313" key="4">
    <source>
        <dbReference type="Proteomes" id="UP000474757"/>
    </source>
</evidence>
<evidence type="ECO:0000259" key="2">
    <source>
        <dbReference type="Pfam" id="PF07811"/>
    </source>
</evidence>
<accession>A0A6B2JYD1</accession>